<dbReference type="GO" id="GO:0003735">
    <property type="term" value="F:structural constituent of ribosome"/>
    <property type="evidence" value="ECO:0007669"/>
    <property type="project" value="InterPro"/>
</dbReference>
<evidence type="ECO:0000256" key="2">
    <source>
        <dbReference type="ARBA" id="ARBA00022980"/>
    </source>
</evidence>
<comment type="caution">
    <text evidence="6">The sequence shown here is derived from an EMBL/GenBank/DDBJ whole genome shotgun (WGS) entry which is preliminary data.</text>
</comment>
<accession>X0VAA9</accession>
<dbReference type="SUPFAM" id="SSF52080">
    <property type="entry name" value="Ribosomal proteins L15p and L18e"/>
    <property type="match status" value="1"/>
</dbReference>
<dbReference type="AlphaFoldDB" id="X0VAA9"/>
<dbReference type="GO" id="GO:0022625">
    <property type="term" value="C:cytosolic large ribosomal subunit"/>
    <property type="evidence" value="ECO:0007669"/>
    <property type="project" value="TreeGrafter"/>
</dbReference>
<evidence type="ECO:0000256" key="1">
    <source>
        <dbReference type="ARBA" id="ARBA00007320"/>
    </source>
</evidence>
<dbReference type="GO" id="GO:0006412">
    <property type="term" value="P:translation"/>
    <property type="evidence" value="ECO:0007669"/>
    <property type="project" value="InterPro"/>
</dbReference>
<feature type="region of interest" description="Disordered" evidence="4">
    <location>
        <begin position="1"/>
        <end position="57"/>
    </location>
</feature>
<dbReference type="InterPro" id="IPR030878">
    <property type="entry name" value="Ribosomal_uL15"/>
</dbReference>
<feature type="compositionally biased region" description="Basic residues" evidence="4">
    <location>
        <begin position="11"/>
        <end position="20"/>
    </location>
</feature>
<proteinExistence type="inferred from homology"/>
<evidence type="ECO:0000256" key="3">
    <source>
        <dbReference type="ARBA" id="ARBA00023274"/>
    </source>
</evidence>
<dbReference type="EMBL" id="BARS01028519">
    <property type="protein sequence ID" value="GAG09428.1"/>
    <property type="molecule type" value="Genomic_DNA"/>
</dbReference>
<organism evidence="6">
    <name type="scientific">marine sediment metagenome</name>
    <dbReference type="NCBI Taxonomy" id="412755"/>
    <lineage>
        <taxon>unclassified sequences</taxon>
        <taxon>metagenomes</taxon>
        <taxon>ecological metagenomes</taxon>
    </lineage>
</organism>
<dbReference type="InterPro" id="IPR021131">
    <property type="entry name" value="Ribosomal_uL15/eL18"/>
</dbReference>
<comment type="similarity">
    <text evidence="1">Belongs to the universal ribosomal protein uL15 family.</text>
</comment>
<reference evidence="6" key="1">
    <citation type="journal article" date="2014" name="Front. Microbiol.">
        <title>High frequency of phylogenetically diverse reductive dehalogenase-homologous genes in deep subseafloor sedimentary metagenomes.</title>
        <authorList>
            <person name="Kawai M."/>
            <person name="Futagami T."/>
            <person name="Toyoda A."/>
            <person name="Takaki Y."/>
            <person name="Nishi S."/>
            <person name="Hori S."/>
            <person name="Arai W."/>
            <person name="Tsubouchi T."/>
            <person name="Morono Y."/>
            <person name="Uchiyama I."/>
            <person name="Ito T."/>
            <person name="Fujiyama A."/>
            <person name="Inagaki F."/>
            <person name="Takami H."/>
        </authorList>
    </citation>
    <scope>NUCLEOTIDE SEQUENCE</scope>
    <source>
        <strain evidence="6">Expedition CK06-06</strain>
    </source>
</reference>
<dbReference type="InterPro" id="IPR036227">
    <property type="entry name" value="Ribosomal_uL15/eL18_sf"/>
</dbReference>
<dbReference type="Pfam" id="PF00828">
    <property type="entry name" value="Ribosomal_L27A"/>
    <property type="match status" value="1"/>
</dbReference>
<keyword evidence="2" id="KW-0689">Ribosomal protein</keyword>
<dbReference type="PANTHER" id="PTHR12934:SF11">
    <property type="entry name" value="LARGE RIBOSOMAL SUBUNIT PROTEIN UL15M"/>
    <property type="match status" value="1"/>
</dbReference>
<feature type="domain" description="Large ribosomal subunit protein uL15/eL18" evidence="5">
    <location>
        <begin position="76"/>
        <end position="143"/>
    </location>
</feature>
<dbReference type="NCBIfam" id="TIGR01071">
    <property type="entry name" value="rplO_bact"/>
    <property type="match status" value="1"/>
</dbReference>
<dbReference type="PANTHER" id="PTHR12934">
    <property type="entry name" value="50S RIBOSOMAL PROTEIN L15"/>
    <property type="match status" value="1"/>
</dbReference>
<evidence type="ECO:0000313" key="6">
    <source>
        <dbReference type="EMBL" id="GAG09428.1"/>
    </source>
</evidence>
<dbReference type="HAMAP" id="MF_01341">
    <property type="entry name" value="Ribosomal_uL15"/>
    <property type="match status" value="1"/>
</dbReference>
<evidence type="ECO:0000259" key="5">
    <source>
        <dbReference type="Pfam" id="PF00828"/>
    </source>
</evidence>
<keyword evidence="3" id="KW-0687">Ribonucleoprotein</keyword>
<feature type="compositionally biased region" description="Gly residues" evidence="4">
    <location>
        <begin position="21"/>
        <end position="35"/>
    </location>
</feature>
<dbReference type="InterPro" id="IPR005749">
    <property type="entry name" value="Ribosomal_uL15_bac-type"/>
</dbReference>
<name>X0VAA9_9ZZZZ</name>
<dbReference type="Gene3D" id="3.100.10.10">
    <property type="match status" value="1"/>
</dbReference>
<dbReference type="PROSITE" id="PS00475">
    <property type="entry name" value="RIBOSOMAL_L15"/>
    <property type="match status" value="1"/>
</dbReference>
<sequence length="145" mass="15739">MKLHELMTPKGSRKKRKRIGRGAGSGSGKTAGRGTKGQNSRSGGGVSLGFEGGQMPLHRRIPKRGFTNIFKKHYEIINIKDLKHFDSGEIIDRNTFLKVGLLKKAKAVKLLGEGDISYPINIKVDKVSQAAKEKIESAGGKVEIG</sequence>
<protein>
    <recommendedName>
        <fullName evidence="5">Large ribosomal subunit protein uL15/eL18 domain-containing protein</fullName>
    </recommendedName>
</protein>
<dbReference type="InterPro" id="IPR001196">
    <property type="entry name" value="Ribosomal_uL15_CS"/>
</dbReference>
<feature type="compositionally biased region" description="Gly residues" evidence="4">
    <location>
        <begin position="42"/>
        <end position="52"/>
    </location>
</feature>
<gene>
    <name evidence="6" type="ORF">S01H1_44691</name>
</gene>
<evidence type="ECO:0000256" key="4">
    <source>
        <dbReference type="SAM" id="MobiDB-lite"/>
    </source>
</evidence>